<dbReference type="InterPro" id="IPR002878">
    <property type="entry name" value="ChsH2_C"/>
</dbReference>
<dbReference type="Pfam" id="PF12172">
    <property type="entry name" value="zf-ChsH2"/>
    <property type="match status" value="1"/>
</dbReference>
<dbReference type="Gene3D" id="6.10.30.10">
    <property type="match status" value="1"/>
</dbReference>
<dbReference type="eggNOG" id="COG1545">
    <property type="taxonomic scope" value="Bacteria"/>
</dbReference>
<evidence type="ECO:0000259" key="2">
    <source>
        <dbReference type="Pfam" id="PF12172"/>
    </source>
</evidence>
<dbReference type="Pfam" id="PF01796">
    <property type="entry name" value="OB_ChsH2_C"/>
    <property type="match status" value="1"/>
</dbReference>
<feature type="domain" description="ChsH2 C-terminal OB-fold" evidence="1">
    <location>
        <begin position="55"/>
        <end position="118"/>
    </location>
</feature>
<evidence type="ECO:0000313" key="4">
    <source>
        <dbReference type="Proteomes" id="UP000183508"/>
    </source>
</evidence>
<dbReference type="AlphaFoldDB" id="A0A1I7KYZ3"/>
<dbReference type="PANTHER" id="PTHR34075">
    <property type="entry name" value="BLR3430 PROTEIN"/>
    <property type="match status" value="1"/>
</dbReference>
<accession>A0A1I7KYZ3</accession>
<dbReference type="EMBL" id="FPBV01000021">
    <property type="protein sequence ID" value="SFV02625.1"/>
    <property type="molecule type" value="Genomic_DNA"/>
</dbReference>
<organism evidence="3 4">
    <name type="scientific">Alicyclobacillus macrosporangiidus</name>
    <dbReference type="NCBI Taxonomy" id="392015"/>
    <lineage>
        <taxon>Bacteria</taxon>
        <taxon>Bacillati</taxon>
        <taxon>Bacillota</taxon>
        <taxon>Bacilli</taxon>
        <taxon>Bacillales</taxon>
        <taxon>Alicyclobacillaceae</taxon>
        <taxon>Alicyclobacillus</taxon>
    </lineage>
</organism>
<proteinExistence type="predicted"/>
<evidence type="ECO:0000259" key="1">
    <source>
        <dbReference type="Pfam" id="PF01796"/>
    </source>
</evidence>
<dbReference type="InterPro" id="IPR022002">
    <property type="entry name" value="ChsH2_Znr"/>
</dbReference>
<dbReference type="SUPFAM" id="SSF50249">
    <property type="entry name" value="Nucleic acid-binding proteins"/>
    <property type="match status" value="1"/>
</dbReference>
<dbReference type="OrthoDB" id="9785144at2"/>
<gene>
    <name evidence="3" type="ORF">SAMN05421543_12138</name>
</gene>
<dbReference type="RefSeq" id="WP_074955312.1">
    <property type="nucleotide sequence ID" value="NZ_FPBV01000021.1"/>
</dbReference>
<protein>
    <recommendedName>
        <fullName evidence="5">Zn-ribbon domain-containing OB-fold protein</fullName>
    </recommendedName>
</protein>
<name>A0A1I7KYZ3_9BACL</name>
<sequence>MPNPWPKPEVDGDSRPFWEGLHQGELRIQRCEDCGRHIFYPRSICPHCFSDRVRWVLATGRGRIYSYTVVHRAQGPFAEEAPYVVAIVELEEGVRMMSRIVGPREEVAIEKPVRVVFTRVDDELILPFFEVLKEG</sequence>
<dbReference type="PANTHER" id="PTHR34075:SF5">
    <property type="entry name" value="BLR3430 PROTEIN"/>
    <property type="match status" value="1"/>
</dbReference>
<evidence type="ECO:0000313" key="3">
    <source>
        <dbReference type="EMBL" id="SFV02625.1"/>
    </source>
</evidence>
<dbReference type="InterPro" id="IPR012340">
    <property type="entry name" value="NA-bd_OB-fold"/>
</dbReference>
<keyword evidence="4" id="KW-1185">Reference proteome</keyword>
<feature type="domain" description="ChsH2 rubredoxin-like zinc ribbon" evidence="2">
    <location>
        <begin position="18"/>
        <end position="53"/>
    </location>
</feature>
<reference evidence="4" key="1">
    <citation type="submission" date="2016-10" db="EMBL/GenBank/DDBJ databases">
        <authorList>
            <person name="Varghese N."/>
        </authorList>
    </citation>
    <scope>NUCLEOTIDE SEQUENCE [LARGE SCALE GENOMIC DNA]</scope>
    <source>
        <strain evidence="4">DSM 17980</strain>
    </source>
</reference>
<dbReference type="STRING" id="392015.SAMN05421543_12138"/>
<dbReference type="Proteomes" id="UP000183508">
    <property type="component" value="Unassembled WGS sequence"/>
</dbReference>
<dbReference type="InterPro" id="IPR052513">
    <property type="entry name" value="Thioester_dehydratase-like"/>
</dbReference>
<evidence type="ECO:0008006" key="5">
    <source>
        <dbReference type="Google" id="ProtNLM"/>
    </source>
</evidence>